<evidence type="ECO:0000313" key="1">
    <source>
        <dbReference type="EMBL" id="PSV49079.1"/>
    </source>
</evidence>
<accession>A0A2T3LCL7</accession>
<evidence type="ECO:0008006" key="3">
    <source>
        <dbReference type="Google" id="ProtNLM"/>
    </source>
</evidence>
<dbReference type="PROSITE" id="PS51257">
    <property type="entry name" value="PROKAR_LIPOPROTEIN"/>
    <property type="match status" value="1"/>
</dbReference>
<proteinExistence type="predicted"/>
<reference evidence="1 2" key="1">
    <citation type="submission" date="2018-03" db="EMBL/GenBank/DDBJ databases">
        <title>Whole genome sequencing of Histamine producing bacteria.</title>
        <authorList>
            <person name="Butler K."/>
        </authorList>
    </citation>
    <scope>NUCLEOTIDE SEQUENCE [LARGE SCALE GENOMIC DNA]</scope>
    <source>
        <strain evidence="1 2">ATCC 19614</strain>
    </source>
</reference>
<gene>
    <name evidence="1" type="ORF">C9J47_00430</name>
</gene>
<dbReference type="Pfam" id="PF04170">
    <property type="entry name" value="NlpE"/>
    <property type="match status" value="1"/>
</dbReference>
<protein>
    <recommendedName>
        <fullName evidence="3">Copper resistance protein NlpE</fullName>
    </recommendedName>
</protein>
<dbReference type="InterPro" id="IPR007298">
    <property type="entry name" value="Cu-R_lipoprotein_NlpE"/>
</dbReference>
<keyword evidence="2" id="KW-1185">Reference proteome</keyword>
<sequence>MKRNLLVVTVMGLLLVGCDQKASTEAVQPEQAESTIVAAIQDQAEVIADAHNARNALDWNGTYNGILPCADCSGIETQLMLRQDGSYMLTETYQGKEGGDVERSGQLEWNAAGNTVTLLNDNGSSIQYFVGERRLFRLDREGKRITGDLAENYILQKQ</sequence>
<dbReference type="RefSeq" id="WP_107251747.1">
    <property type="nucleotide sequence ID" value="NZ_PYOC01000001.1"/>
</dbReference>
<dbReference type="Gene3D" id="2.40.128.640">
    <property type="match status" value="1"/>
</dbReference>
<comment type="caution">
    <text evidence="1">The sequence shown here is derived from an EMBL/GenBank/DDBJ whole genome shotgun (WGS) entry which is preliminary data.</text>
</comment>
<organism evidence="1 2">
    <name type="scientific">Photobacterium indicum</name>
    <dbReference type="NCBI Taxonomy" id="81447"/>
    <lineage>
        <taxon>Bacteria</taxon>
        <taxon>Pseudomonadati</taxon>
        <taxon>Pseudomonadota</taxon>
        <taxon>Gammaproteobacteria</taxon>
        <taxon>Vibrionales</taxon>
        <taxon>Vibrionaceae</taxon>
        <taxon>Photobacterium</taxon>
    </lineage>
</organism>
<dbReference type="AlphaFoldDB" id="A0A2T3LCL7"/>
<name>A0A2T3LCL7_9GAMM</name>
<dbReference type="Proteomes" id="UP000241803">
    <property type="component" value="Unassembled WGS sequence"/>
</dbReference>
<dbReference type="EMBL" id="PYOC01000001">
    <property type="protein sequence ID" value="PSV49079.1"/>
    <property type="molecule type" value="Genomic_DNA"/>
</dbReference>
<evidence type="ECO:0000313" key="2">
    <source>
        <dbReference type="Proteomes" id="UP000241803"/>
    </source>
</evidence>